<proteinExistence type="inferred from homology"/>
<keyword evidence="1" id="KW-0862">Zinc</keyword>
<keyword evidence="1" id="KW-0479">Metal-binding</keyword>
<keyword evidence="1" id="KW-0224">Dipeptidase</keyword>
<dbReference type="GO" id="GO:0006508">
    <property type="term" value="P:proteolysis"/>
    <property type="evidence" value="ECO:0007669"/>
    <property type="project" value="UniProtKB-KW"/>
</dbReference>
<comment type="subcellular location">
    <subcellularLocation>
        <location evidence="1">Membrane</location>
        <topology evidence="1">Lipid-anchor</topology>
        <topology evidence="1">GPI-anchor</topology>
    </subcellularLocation>
</comment>
<dbReference type="InterPro" id="IPR008257">
    <property type="entry name" value="Pept_M19"/>
</dbReference>
<organism evidence="2">
    <name type="scientific">Nothobranchius korthausae</name>
    <dbReference type="NCBI Taxonomy" id="1143690"/>
    <lineage>
        <taxon>Eukaryota</taxon>
        <taxon>Metazoa</taxon>
        <taxon>Chordata</taxon>
        <taxon>Craniata</taxon>
        <taxon>Vertebrata</taxon>
        <taxon>Euteleostomi</taxon>
        <taxon>Actinopterygii</taxon>
        <taxon>Neopterygii</taxon>
        <taxon>Teleostei</taxon>
        <taxon>Neoteleostei</taxon>
        <taxon>Acanthomorphata</taxon>
        <taxon>Ovalentaria</taxon>
        <taxon>Atherinomorphae</taxon>
        <taxon>Cyprinodontiformes</taxon>
        <taxon>Nothobranchiidae</taxon>
        <taxon>Nothobranchius</taxon>
    </lineage>
</organism>
<comment type="similarity">
    <text evidence="1">Belongs to the metallo-dependent hydrolases superfamily. Peptidase M19 family.</text>
</comment>
<evidence type="ECO:0000256" key="1">
    <source>
        <dbReference type="RuleBase" id="RU341113"/>
    </source>
</evidence>
<keyword evidence="1" id="KW-0472">Membrane</keyword>
<name>A0A1A8ERW6_9TELE</name>
<dbReference type="EMBL" id="HAEB01002781">
    <property type="protein sequence ID" value="SBQ49308.1"/>
    <property type="molecule type" value="Transcribed_RNA"/>
</dbReference>
<keyword evidence="1" id="KW-1015">Disulfide bond</keyword>
<dbReference type="Pfam" id="PF01244">
    <property type="entry name" value="Peptidase_M19"/>
    <property type="match status" value="1"/>
</dbReference>
<protein>
    <recommendedName>
        <fullName evidence="1">Dipeptidase</fullName>
        <ecNumber evidence="1">3.4.13.19</ecNumber>
    </recommendedName>
</protein>
<keyword evidence="1" id="KW-0732">Signal</keyword>
<keyword evidence="1" id="KW-0482">Metalloprotease</keyword>
<feature type="signal peptide" evidence="1">
    <location>
        <begin position="1"/>
        <end position="20"/>
    </location>
</feature>
<dbReference type="Gene3D" id="3.20.20.140">
    <property type="entry name" value="Metal-dependent hydrolases"/>
    <property type="match status" value="2"/>
</dbReference>
<keyword evidence="1" id="KW-0645">Protease</keyword>
<comment type="catalytic activity">
    <reaction evidence="1">
        <text>an L-aminoacyl-L-amino acid + H2O = 2 an L-alpha-amino acid</text>
        <dbReference type="Rhea" id="RHEA:48940"/>
        <dbReference type="ChEBI" id="CHEBI:15377"/>
        <dbReference type="ChEBI" id="CHEBI:59869"/>
        <dbReference type="ChEBI" id="CHEBI:77460"/>
        <dbReference type="EC" id="3.4.13.19"/>
    </reaction>
</comment>
<dbReference type="GO" id="GO:0070573">
    <property type="term" value="F:metallodipeptidase activity"/>
    <property type="evidence" value="ECO:0007669"/>
    <property type="project" value="InterPro"/>
</dbReference>
<reference evidence="2" key="1">
    <citation type="submission" date="2016-05" db="EMBL/GenBank/DDBJ databases">
        <authorList>
            <person name="Lavstsen T."/>
            <person name="Jespersen J.S."/>
        </authorList>
    </citation>
    <scope>NUCLEOTIDE SEQUENCE</scope>
    <source>
        <tissue evidence="2">Brain</tissue>
    </source>
</reference>
<evidence type="ECO:0000313" key="2">
    <source>
        <dbReference type="EMBL" id="SBQ49308.1"/>
    </source>
</evidence>
<comment type="subunit">
    <text evidence="1">Homodimer; disulfide-linked.</text>
</comment>
<dbReference type="PANTHER" id="PTHR10443:SF38">
    <property type="entry name" value="DIPEPTIDASE 1"/>
    <property type="match status" value="1"/>
</dbReference>
<keyword evidence="1" id="KW-0449">Lipoprotein</keyword>
<dbReference type="EC" id="3.4.13.19" evidence="1"/>
<dbReference type="SUPFAM" id="SSF51556">
    <property type="entry name" value="Metallo-dependent hydrolases"/>
    <property type="match status" value="1"/>
</dbReference>
<feature type="chain" id="PRO_5008445385" description="Dipeptidase" evidence="1">
    <location>
        <begin position="21"/>
        <end position="157"/>
    </location>
</feature>
<keyword evidence="1" id="KW-0378">Hydrolase</keyword>
<dbReference type="AlphaFoldDB" id="A0A1A8ERW6"/>
<accession>A0A1A8ERW6</accession>
<comment type="cofactor">
    <cofactor evidence="1">
        <name>Zn(2+)</name>
        <dbReference type="ChEBI" id="CHEBI:29105"/>
    </cofactor>
</comment>
<sequence>MLAEFVVLCLWFGSCAVTEAEDANMSRALKLMSETPLIDGQLRGQFNNQIKEVDLHTLSTTHTNIQKIKQGRLGAQFWADNWLVDTGSEPSQHNGLSSFGKQLIGEMNRLGVMIDLAHAPLSVMNQVLDWSKAPVIFSHSSAYSVCPHRRHVPDAVL</sequence>
<dbReference type="PANTHER" id="PTHR10443">
    <property type="entry name" value="MICROSOMAL DIPEPTIDASE"/>
    <property type="match status" value="1"/>
</dbReference>
<dbReference type="InterPro" id="IPR032466">
    <property type="entry name" value="Metal_Hydrolase"/>
</dbReference>
<dbReference type="GO" id="GO:0098552">
    <property type="term" value="C:side of membrane"/>
    <property type="evidence" value="ECO:0007669"/>
    <property type="project" value="UniProtKB-KW"/>
</dbReference>
<gene>
    <name evidence="2" type="primary">DPEP1</name>
</gene>
<reference evidence="2" key="2">
    <citation type="submission" date="2016-06" db="EMBL/GenBank/DDBJ databases">
        <title>The genome of a short-lived fish provides insights into sex chromosome evolution and the genetic control of aging.</title>
        <authorList>
            <person name="Reichwald K."/>
            <person name="Felder M."/>
            <person name="Petzold A."/>
            <person name="Koch P."/>
            <person name="Groth M."/>
            <person name="Platzer M."/>
        </authorList>
    </citation>
    <scope>NUCLEOTIDE SEQUENCE</scope>
    <source>
        <tissue evidence="2">Brain</tissue>
    </source>
</reference>
<feature type="non-terminal residue" evidence="2">
    <location>
        <position position="157"/>
    </location>
</feature>
<keyword evidence="1" id="KW-0336">GPI-anchor</keyword>
<dbReference type="GO" id="GO:0046872">
    <property type="term" value="F:metal ion binding"/>
    <property type="evidence" value="ECO:0007669"/>
    <property type="project" value="UniProtKB-UniRule"/>
</dbReference>
<dbReference type="PROSITE" id="PS51365">
    <property type="entry name" value="RENAL_DIPEPTIDASE_2"/>
    <property type="match status" value="1"/>
</dbReference>
<keyword evidence="1" id="KW-0325">Glycoprotein</keyword>